<dbReference type="RefSeq" id="XP_022404116.1">
    <property type="nucleotide sequence ID" value="XM_022539868.1"/>
</dbReference>
<feature type="signal peptide" evidence="2">
    <location>
        <begin position="1"/>
        <end position="19"/>
    </location>
</feature>
<evidence type="ECO:0000256" key="1">
    <source>
        <dbReference type="SAM" id="Phobius"/>
    </source>
</evidence>
<feature type="chain" id="PRO_5012679693" description="Transmembrane protein" evidence="2">
    <location>
        <begin position="20"/>
        <end position="198"/>
    </location>
</feature>
<dbReference type="EMBL" id="KV878891">
    <property type="protein sequence ID" value="OJJ87427.1"/>
    <property type="molecule type" value="Genomic_DNA"/>
</dbReference>
<evidence type="ECO:0000256" key="2">
    <source>
        <dbReference type="SAM" id="SignalP"/>
    </source>
</evidence>
<reference evidence="4" key="1">
    <citation type="journal article" date="2017" name="Genome Biol.">
        <title>Comparative genomics reveals high biological diversity and specific adaptations in the industrially and medically important fungal genus Aspergillus.</title>
        <authorList>
            <person name="de Vries R.P."/>
            <person name="Riley R."/>
            <person name="Wiebenga A."/>
            <person name="Aguilar-Osorio G."/>
            <person name="Amillis S."/>
            <person name="Uchima C.A."/>
            <person name="Anderluh G."/>
            <person name="Asadollahi M."/>
            <person name="Askin M."/>
            <person name="Barry K."/>
            <person name="Battaglia E."/>
            <person name="Bayram O."/>
            <person name="Benocci T."/>
            <person name="Braus-Stromeyer S.A."/>
            <person name="Caldana C."/>
            <person name="Canovas D."/>
            <person name="Cerqueira G.C."/>
            <person name="Chen F."/>
            <person name="Chen W."/>
            <person name="Choi C."/>
            <person name="Clum A."/>
            <person name="Dos Santos R.A."/>
            <person name="Damasio A.R."/>
            <person name="Diallinas G."/>
            <person name="Emri T."/>
            <person name="Fekete E."/>
            <person name="Flipphi M."/>
            <person name="Freyberg S."/>
            <person name="Gallo A."/>
            <person name="Gournas C."/>
            <person name="Habgood R."/>
            <person name="Hainaut M."/>
            <person name="Harispe M.L."/>
            <person name="Henrissat B."/>
            <person name="Hilden K.S."/>
            <person name="Hope R."/>
            <person name="Hossain A."/>
            <person name="Karabika E."/>
            <person name="Karaffa L."/>
            <person name="Karanyi Z."/>
            <person name="Krasevec N."/>
            <person name="Kuo A."/>
            <person name="Kusch H."/>
            <person name="LaButti K."/>
            <person name="Lagendijk E.L."/>
            <person name="Lapidus A."/>
            <person name="Levasseur A."/>
            <person name="Lindquist E."/>
            <person name="Lipzen A."/>
            <person name="Logrieco A.F."/>
            <person name="MacCabe A."/>
            <person name="Maekelae M.R."/>
            <person name="Malavazi I."/>
            <person name="Melin P."/>
            <person name="Meyer V."/>
            <person name="Mielnichuk N."/>
            <person name="Miskei M."/>
            <person name="Molnar A.P."/>
            <person name="Mule G."/>
            <person name="Ngan C.Y."/>
            <person name="Orejas M."/>
            <person name="Orosz E."/>
            <person name="Ouedraogo J.P."/>
            <person name="Overkamp K.M."/>
            <person name="Park H.-S."/>
            <person name="Perrone G."/>
            <person name="Piumi F."/>
            <person name="Punt P.J."/>
            <person name="Ram A.F."/>
            <person name="Ramon A."/>
            <person name="Rauscher S."/>
            <person name="Record E."/>
            <person name="Riano-Pachon D.M."/>
            <person name="Robert V."/>
            <person name="Roehrig J."/>
            <person name="Ruller R."/>
            <person name="Salamov A."/>
            <person name="Salih N.S."/>
            <person name="Samson R.A."/>
            <person name="Sandor E."/>
            <person name="Sanguinetti M."/>
            <person name="Schuetze T."/>
            <person name="Sepcic K."/>
            <person name="Shelest E."/>
            <person name="Sherlock G."/>
            <person name="Sophianopoulou V."/>
            <person name="Squina F.M."/>
            <person name="Sun H."/>
            <person name="Susca A."/>
            <person name="Todd R.B."/>
            <person name="Tsang A."/>
            <person name="Unkles S.E."/>
            <person name="van de Wiele N."/>
            <person name="van Rossen-Uffink D."/>
            <person name="Oliveira J.V."/>
            <person name="Vesth T.C."/>
            <person name="Visser J."/>
            <person name="Yu J.-H."/>
            <person name="Zhou M."/>
            <person name="Andersen M.R."/>
            <person name="Archer D.B."/>
            <person name="Baker S.E."/>
            <person name="Benoit I."/>
            <person name="Brakhage A.A."/>
            <person name="Braus G.H."/>
            <person name="Fischer R."/>
            <person name="Frisvad J.C."/>
            <person name="Goldman G.H."/>
            <person name="Houbraken J."/>
            <person name="Oakley B."/>
            <person name="Pocsi I."/>
            <person name="Scazzocchio C."/>
            <person name="Seiboth B."/>
            <person name="vanKuyk P.A."/>
            <person name="Wortman J."/>
            <person name="Dyer P.S."/>
            <person name="Grigoriev I.V."/>
        </authorList>
    </citation>
    <scope>NUCLEOTIDE SEQUENCE [LARGE SCALE GENOMIC DNA]</scope>
    <source>
        <strain evidence="4">CBS 516.65</strain>
    </source>
</reference>
<keyword evidence="2" id="KW-0732">Signal</keyword>
<gene>
    <name evidence="3" type="ORF">ASPGLDRAFT_1174412</name>
</gene>
<protein>
    <recommendedName>
        <fullName evidence="5">Transmembrane protein</fullName>
    </recommendedName>
</protein>
<evidence type="ECO:0008006" key="5">
    <source>
        <dbReference type="Google" id="ProtNLM"/>
    </source>
</evidence>
<keyword evidence="1" id="KW-0812">Transmembrane</keyword>
<keyword evidence="1" id="KW-1133">Transmembrane helix</keyword>
<accession>A0A1L9VU65</accession>
<keyword evidence="4" id="KW-1185">Reference proteome</keyword>
<keyword evidence="1" id="KW-0472">Membrane</keyword>
<feature type="transmembrane region" description="Helical" evidence="1">
    <location>
        <begin position="159"/>
        <end position="181"/>
    </location>
</feature>
<dbReference type="GeneID" id="34456129"/>
<name>A0A1L9VU65_ASPGL</name>
<organism evidence="3 4">
    <name type="scientific">Aspergillus glaucus CBS 516.65</name>
    <dbReference type="NCBI Taxonomy" id="1160497"/>
    <lineage>
        <taxon>Eukaryota</taxon>
        <taxon>Fungi</taxon>
        <taxon>Dikarya</taxon>
        <taxon>Ascomycota</taxon>
        <taxon>Pezizomycotina</taxon>
        <taxon>Eurotiomycetes</taxon>
        <taxon>Eurotiomycetidae</taxon>
        <taxon>Eurotiales</taxon>
        <taxon>Aspergillaceae</taxon>
        <taxon>Aspergillus</taxon>
        <taxon>Aspergillus subgen. Aspergillus</taxon>
    </lineage>
</organism>
<sequence length="198" mass="22147">MAMHFSLFFFFFFFFFVSARQTVLPRHFPLISSIFSLFLRPATLTPSDSLPYPRPLFWILFLQSQSSNLILFRLPLINTSLDPVLTPLGNSRETLASGDSGLGLGLIFRVSSTRRVFRHPRHAFLPLGSLGRGIWNHEMGGGGAGPGGIKGSRFFSCSVAFLSLLWLLYYLLSLFLLRGVYSQPSSPVLLNHPDLFAS</sequence>
<proteinExistence type="predicted"/>
<dbReference type="Proteomes" id="UP000184300">
    <property type="component" value="Unassembled WGS sequence"/>
</dbReference>
<dbReference type="AlphaFoldDB" id="A0A1L9VU65"/>
<dbReference type="VEuPathDB" id="FungiDB:ASPGLDRAFT_1174412"/>
<evidence type="ECO:0000313" key="3">
    <source>
        <dbReference type="EMBL" id="OJJ87427.1"/>
    </source>
</evidence>
<evidence type="ECO:0000313" key="4">
    <source>
        <dbReference type="Proteomes" id="UP000184300"/>
    </source>
</evidence>